<evidence type="ECO:0008006" key="5">
    <source>
        <dbReference type="Google" id="ProtNLM"/>
    </source>
</evidence>
<dbReference type="HOGENOM" id="CLU_393361_0_0_1"/>
<organism evidence="3 4">
    <name type="scientific">Kalmanozyma brasiliensis (strain GHG001)</name>
    <name type="common">Yeast</name>
    <name type="synonym">Pseudozyma brasiliensis</name>
    <dbReference type="NCBI Taxonomy" id="1365824"/>
    <lineage>
        <taxon>Eukaryota</taxon>
        <taxon>Fungi</taxon>
        <taxon>Dikarya</taxon>
        <taxon>Basidiomycota</taxon>
        <taxon>Ustilaginomycotina</taxon>
        <taxon>Ustilaginomycetes</taxon>
        <taxon>Ustilaginales</taxon>
        <taxon>Ustilaginaceae</taxon>
        <taxon>Kalmanozyma</taxon>
    </lineage>
</organism>
<dbReference type="PANTHER" id="PTHR31668">
    <property type="entry name" value="GLUCOSE TRANSPORT TRANSCRIPTION REGULATOR RGT1-RELATED-RELATED"/>
    <property type="match status" value="1"/>
</dbReference>
<feature type="compositionally biased region" description="Low complexity" evidence="2">
    <location>
        <begin position="38"/>
        <end position="47"/>
    </location>
</feature>
<dbReference type="STRING" id="1365824.V5EW08"/>
<dbReference type="OMA" id="VDWDPQQ"/>
<keyword evidence="1" id="KW-0539">Nucleus</keyword>
<sequence>MAPIATSHASSSSTHKRTSVAHHEYLDRASLLNPPSPQSASPPTSASHLHTRQPYPKALRISPDPPTLLAFASSFQTLLDSQAPVSSTHSAYSELLSVSTSTYPPSTLPITALVDLVNSNVTPSTSSSKSSISTLPDMVAGTVTTPGLDLLGILAEEVDWDPQQKGSPADQLSMLGHVQSHHQTKQRLWAGHIFDSLGLTSRRNSFATLNAPLKPISPQKELKGCKLEAEDPLNTMILTKRTALFYENIYEQLCPGIVPRAYVYPRLGRKEHDHDAQFAALALSLSLLGSMGLILPKPASRSRKDSNRESENEAFVMPQISERSSKAQPNSHAMALIEKILQVRQGGGAGVNFGQAPTTEGVLTSFFLSLALYNLDDATRGADWKDASFFRFCEAVTLAKILGLDRAHSGEEGKVRGLLVRAERWWASQRDGYVCQMDEVQPSRKRCTSSSDAIPSKRPRSSPSEPLAFIAKLGFPSIRADLLYRFSNLVTCFDSLCVPSSCPKLTATAAIALHDSLATLQLDPSADPILIDLTRQTLRAQLWTACLAHNLVSPHAQAPLRPDQPLHIALDTLDLLEDLELLRVHLPTDQAQAIQEAVATIRGCVSRLPNGLFAAEQFSFEQMEGDDGEETAKESATTIGRAALGVIENLDRFLNGGAR</sequence>
<evidence type="ECO:0000256" key="2">
    <source>
        <dbReference type="SAM" id="MobiDB-lite"/>
    </source>
</evidence>
<dbReference type="Proteomes" id="UP000019377">
    <property type="component" value="Unassembled WGS sequence"/>
</dbReference>
<feature type="region of interest" description="Disordered" evidence="2">
    <location>
        <begin position="30"/>
        <end position="60"/>
    </location>
</feature>
<gene>
    <name evidence="3" type="ORF">PSEUBRA_SCAF1g00120</name>
</gene>
<dbReference type="GeneID" id="27418311"/>
<evidence type="ECO:0000313" key="4">
    <source>
        <dbReference type="Proteomes" id="UP000019377"/>
    </source>
</evidence>
<dbReference type="OrthoDB" id="271595at2759"/>
<name>V5EW08_KALBG</name>
<evidence type="ECO:0000256" key="1">
    <source>
        <dbReference type="ARBA" id="ARBA00023242"/>
    </source>
</evidence>
<evidence type="ECO:0000313" key="3">
    <source>
        <dbReference type="EMBL" id="EST09695.1"/>
    </source>
</evidence>
<accession>V5EW08</accession>
<dbReference type="eggNOG" id="ENOG502TD2E">
    <property type="taxonomic scope" value="Eukaryota"/>
</dbReference>
<keyword evidence="4" id="KW-1185">Reference proteome</keyword>
<reference evidence="4" key="1">
    <citation type="journal article" date="2013" name="Genome Announc.">
        <title>Draft genome sequence of Pseudozyma brasiliensis sp. nov. strain GHG001, a high producer of endo-1,4-xylanase isolated from an insect pest of sugarcane.</title>
        <authorList>
            <person name="Oliveira J.V.D.C."/>
            <person name="dos Santos R.A.C."/>
            <person name="Borges T.A."/>
            <person name="Riano-Pachon D.M."/>
            <person name="Goldman G.H."/>
        </authorList>
    </citation>
    <scope>NUCLEOTIDE SEQUENCE [LARGE SCALE GENOMIC DNA]</scope>
    <source>
        <strain evidence="4">GHG001</strain>
    </source>
</reference>
<dbReference type="EMBL" id="KI545851">
    <property type="protein sequence ID" value="EST09695.1"/>
    <property type="molecule type" value="Genomic_DNA"/>
</dbReference>
<dbReference type="InterPro" id="IPR050797">
    <property type="entry name" value="Carb_Metab_Trans_Reg"/>
</dbReference>
<dbReference type="AlphaFoldDB" id="V5EW08"/>
<dbReference type="RefSeq" id="XP_016294684.1">
    <property type="nucleotide sequence ID" value="XM_016435682.1"/>
</dbReference>
<proteinExistence type="predicted"/>
<dbReference type="PANTHER" id="PTHR31668:SF30">
    <property type="entry name" value="ZN(II)2CYS6 TRANSCRIPTION FACTOR (EUROFUNG)"/>
    <property type="match status" value="1"/>
</dbReference>
<protein>
    <recommendedName>
        <fullName evidence="5">Transcription factor domain-containing protein</fullName>
    </recommendedName>
</protein>